<dbReference type="PANTHER" id="PTHR11786">
    <property type="entry name" value="N-HYDROXYARYLAMINE O-ACETYLTRANSFERASE"/>
    <property type="match status" value="1"/>
</dbReference>
<protein>
    <submittedName>
        <fullName evidence="3">Arylamine N-acetyltransferase</fullName>
    </submittedName>
</protein>
<evidence type="ECO:0000313" key="4">
    <source>
        <dbReference type="Proteomes" id="UP001597083"/>
    </source>
</evidence>
<dbReference type="InterPro" id="IPR038765">
    <property type="entry name" value="Papain-like_cys_pep_sf"/>
</dbReference>
<dbReference type="EMBL" id="JBHTIR010001165">
    <property type="protein sequence ID" value="MFD0852221.1"/>
    <property type="molecule type" value="Genomic_DNA"/>
</dbReference>
<gene>
    <name evidence="3" type="ORF">ACFQ07_08310</name>
</gene>
<dbReference type="PANTHER" id="PTHR11786:SF0">
    <property type="entry name" value="ARYLAMINE N-ACETYLTRANSFERASE 4-RELATED"/>
    <property type="match status" value="1"/>
</dbReference>
<dbReference type="InterPro" id="IPR053710">
    <property type="entry name" value="Arylamine_NAT_domain_sf"/>
</dbReference>
<proteinExistence type="inferred from homology"/>
<dbReference type="Gene3D" id="3.30.2140.20">
    <property type="match status" value="1"/>
</dbReference>
<dbReference type="InterPro" id="IPR001447">
    <property type="entry name" value="Arylamine_N-AcTrfase"/>
</dbReference>
<evidence type="ECO:0000256" key="1">
    <source>
        <dbReference type="ARBA" id="ARBA00006547"/>
    </source>
</evidence>
<comment type="caution">
    <text evidence="3">The sequence shown here is derived from an EMBL/GenBank/DDBJ whole genome shotgun (WGS) entry which is preliminary data.</text>
</comment>
<dbReference type="SUPFAM" id="SSF54001">
    <property type="entry name" value="Cysteine proteinases"/>
    <property type="match status" value="1"/>
</dbReference>
<comment type="similarity">
    <text evidence="1 2">Belongs to the arylamine N-acetyltransferase family.</text>
</comment>
<reference evidence="4" key="1">
    <citation type="journal article" date="2019" name="Int. J. Syst. Evol. Microbiol.">
        <title>The Global Catalogue of Microorganisms (GCM) 10K type strain sequencing project: providing services to taxonomists for standard genome sequencing and annotation.</title>
        <authorList>
            <consortium name="The Broad Institute Genomics Platform"/>
            <consortium name="The Broad Institute Genome Sequencing Center for Infectious Disease"/>
            <person name="Wu L."/>
            <person name="Ma J."/>
        </authorList>
    </citation>
    <scope>NUCLEOTIDE SEQUENCE [LARGE SCALE GENOMIC DNA]</scope>
    <source>
        <strain evidence="4">JCM 31696</strain>
    </source>
</reference>
<dbReference type="Pfam" id="PF00797">
    <property type="entry name" value="Acetyltransf_2"/>
    <property type="match status" value="1"/>
</dbReference>
<sequence>MASAWQGDLLDLDAYLHRVGYDGDRSPSLDTLRALQRAHVTSVPFENLEIYLGREIPLGVEALQEKMVRHRRGGYCFEHTELFAAVLERLGFSFTALTARVQLGEEKLRSATHALLRVEADGGLWICDVG</sequence>
<organism evidence="3 4">
    <name type="scientific">Actinomadura adrarensis</name>
    <dbReference type="NCBI Taxonomy" id="1819600"/>
    <lineage>
        <taxon>Bacteria</taxon>
        <taxon>Bacillati</taxon>
        <taxon>Actinomycetota</taxon>
        <taxon>Actinomycetes</taxon>
        <taxon>Streptosporangiales</taxon>
        <taxon>Thermomonosporaceae</taxon>
        <taxon>Actinomadura</taxon>
    </lineage>
</organism>
<dbReference type="Proteomes" id="UP001597083">
    <property type="component" value="Unassembled WGS sequence"/>
</dbReference>
<feature type="non-terminal residue" evidence="3">
    <location>
        <position position="130"/>
    </location>
</feature>
<keyword evidence="4" id="KW-1185">Reference proteome</keyword>
<dbReference type="PRINTS" id="PR01543">
    <property type="entry name" value="ANATRNSFRASE"/>
</dbReference>
<name>A0ABW3CCL0_9ACTN</name>
<evidence type="ECO:0000256" key="2">
    <source>
        <dbReference type="RuleBase" id="RU003452"/>
    </source>
</evidence>
<accession>A0ABW3CCL0</accession>
<evidence type="ECO:0000313" key="3">
    <source>
        <dbReference type="EMBL" id="MFD0852221.1"/>
    </source>
</evidence>